<evidence type="ECO:0000313" key="2">
    <source>
        <dbReference type="RefSeq" id="XP_016971326.1"/>
    </source>
</evidence>
<feature type="compositionally biased region" description="Basic and acidic residues" evidence="1">
    <location>
        <begin position="46"/>
        <end position="83"/>
    </location>
</feature>
<proteinExistence type="predicted"/>
<evidence type="ECO:0000256" key="1">
    <source>
        <dbReference type="SAM" id="MobiDB-lite"/>
    </source>
</evidence>
<gene>
    <name evidence="2" type="primary">LOC108038944</name>
</gene>
<dbReference type="AlphaFoldDB" id="A0A6P4EDB9"/>
<name>A0A6P4EDB9_DRORH</name>
<protein>
    <submittedName>
        <fullName evidence="2">Uncharacterized protein LOC108038944</fullName>
    </submittedName>
</protein>
<reference evidence="2" key="1">
    <citation type="submission" date="2025-08" db="UniProtKB">
        <authorList>
            <consortium name="RefSeq"/>
        </authorList>
    </citation>
    <scope>IDENTIFICATION</scope>
</reference>
<accession>A0A6P4EDB9</accession>
<organism evidence="2">
    <name type="scientific">Drosophila rhopaloa</name>
    <name type="common">Fruit fly</name>
    <dbReference type="NCBI Taxonomy" id="1041015"/>
    <lineage>
        <taxon>Eukaryota</taxon>
        <taxon>Metazoa</taxon>
        <taxon>Ecdysozoa</taxon>
        <taxon>Arthropoda</taxon>
        <taxon>Hexapoda</taxon>
        <taxon>Insecta</taxon>
        <taxon>Pterygota</taxon>
        <taxon>Neoptera</taxon>
        <taxon>Endopterygota</taxon>
        <taxon>Diptera</taxon>
        <taxon>Brachycera</taxon>
        <taxon>Muscomorpha</taxon>
        <taxon>Ephydroidea</taxon>
        <taxon>Drosophilidae</taxon>
        <taxon>Drosophila</taxon>
        <taxon>Sophophora</taxon>
    </lineage>
</organism>
<sequence length="126" mass="14487">MCRQNHPLRLCEKFLNLDFIAKRRTCRSQDICHVCGELHLTILHGPAEETKGKETAEHTRPAQQNTKERESRNRQRSSGERSYHRSPSNKPSPGPTEGSHSLLNDTAACWNIIPTKNKHLLYFIKT</sequence>
<feature type="region of interest" description="Disordered" evidence="1">
    <location>
        <begin position="46"/>
        <end position="101"/>
    </location>
</feature>
<dbReference type="RefSeq" id="XP_016971326.1">
    <property type="nucleotide sequence ID" value="XM_017115837.1"/>
</dbReference>